<accession>A0ABP0BVR2</accession>
<sequence>MDKTQGSPELSREKQVPANPPPGKRQIDGNSDAEPLIKRARPTRKNLALLDNMGKKKTPDPTDDSKSAKSTLTTTTGFADKAYKNGTLRPLHSRPPVNLDDIDRRHAASRATASPPQSVYKAYSNRVGKAGNEATVVVETSGKLLKEYDDDGYNRAFNRAFINITLNSGYNDGLLTPQPDFVEGLEKQEFRPFKVAEYIPGAAFY</sequence>
<feature type="region of interest" description="Disordered" evidence="1">
    <location>
        <begin position="1"/>
        <end position="73"/>
    </location>
</feature>
<dbReference type="Proteomes" id="UP001642405">
    <property type="component" value="Unassembled WGS sequence"/>
</dbReference>
<gene>
    <name evidence="2" type="ORF">SCUCBS95973_005084</name>
</gene>
<organism evidence="2 3">
    <name type="scientific">Sporothrix curviconia</name>
    <dbReference type="NCBI Taxonomy" id="1260050"/>
    <lineage>
        <taxon>Eukaryota</taxon>
        <taxon>Fungi</taxon>
        <taxon>Dikarya</taxon>
        <taxon>Ascomycota</taxon>
        <taxon>Pezizomycotina</taxon>
        <taxon>Sordariomycetes</taxon>
        <taxon>Sordariomycetidae</taxon>
        <taxon>Ophiostomatales</taxon>
        <taxon>Ophiostomataceae</taxon>
        <taxon>Sporothrix</taxon>
    </lineage>
</organism>
<protein>
    <submittedName>
        <fullName evidence="2">Uncharacterized protein</fullName>
    </submittedName>
</protein>
<evidence type="ECO:0000256" key="1">
    <source>
        <dbReference type="SAM" id="MobiDB-lite"/>
    </source>
</evidence>
<proteinExistence type="predicted"/>
<feature type="compositionally biased region" description="Basic and acidic residues" evidence="1">
    <location>
        <begin position="53"/>
        <end position="67"/>
    </location>
</feature>
<evidence type="ECO:0000313" key="3">
    <source>
        <dbReference type="Proteomes" id="UP001642405"/>
    </source>
</evidence>
<name>A0ABP0BVR2_9PEZI</name>
<evidence type="ECO:0000313" key="2">
    <source>
        <dbReference type="EMBL" id="CAK7223161.1"/>
    </source>
</evidence>
<comment type="caution">
    <text evidence="2">The sequence shown here is derived from an EMBL/GenBank/DDBJ whole genome shotgun (WGS) entry which is preliminary data.</text>
</comment>
<reference evidence="2 3" key="1">
    <citation type="submission" date="2024-01" db="EMBL/GenBank/DDBJ databases">
        <authorList>
            <person name="Allen C."/>
            <person name="Tagirdzhanova G."/>
        </authorList>
    </citation>
    <scope>NUCLEOTIDE SEQUENCE [LARGE SCALE GENOMIC DNA]</scope>
</reference>
<dbReference type="EMBL" id="CAWUHB010000026">
    <property type="protein sequence ID" value="CAK7223161.1"/>
    <property type="molecule type" value="Genomic_DNA"/>
</dbReference>
<keyword evidence="3" id="KW-1185">Reference proteome</keyword>